<dbReference type="EMBL" id="SLWK01000001">
    <property type="protein sequence ID" value="TCO10868.1"/>
    <property type="molecule type" value="Genomic_DNA"/>
</dbReference>
<dbReference type="AlphaFoldDB" id="A0A4R2GPB4"/>
<keyword evidence="2" id="KW-1185">Reference proteome</keyword>
<proteinExistence type="predicted"/>
<organism evidence="1 2">
    <name type="scientific">Natronoflexus pectinivorans</name>
    <dbReference type="NCBI Taxonomy" id="682526"/>
    <lineage>
        <taxon>Bacteria</taxon>
        <taxon>Pseudomonadati</taxon>
        <taxon>Bacteroidota</taxon>
        <taxon>Bacteroidia</taxon>
        <taxon>Marinilabiliales</taxon>
        <taxon>Marinilabiliaceae</taxon>
        <taxon>Natronoflexus</taxon>
    </lineage>
</organism>
<accession>A0A4R2GPB4</accession>
<evidence type="ECO:0000313" key="1">
    <source>
        <dbReference type="EMBL" id="TCO10868.1"/>
    </source>
</evidence>
<reference evidence="1 2" key="1">
    <citation type="submission" date="2019-03" db="EMBL/GenBank/DDBJ databases">
        <title>Genomic Encyclopedia of Type Strains, Phase IV (KMG-IV): sequencing the most valuable type-strain genomes for metagenomic binning, comparative biology and taxonomic classification.</title>
        <authorList>
            <person name="Goeker M."/>
        </authorList>
    </citation>
    <scope>NUCLEOTIDE SEQUENCE [LARGE SCALE GENOMIC DNA]</scope>
    <source>
        <strain evidence="1 2">DSM 24179</strain>
    </source>
</reference>
<protein>
    <submittedName>
        <fullName evidence="1">Uncharacterized protein</fullName>
    </submittedName>
</protein>
<dbReference type="Proteomes" id="UP000295221">
    <property type="component" value="Unassembled WGS sequence"/>
</dbReference>
<comment type="caution">
    <text evidence="1">The sequence shown here is derived from an EMBL/GenBank/DDBJ whole genome shotgun (WGS) entry which is preliminary data.</text>
</comment>
<name>A0A4R2GPB4_9BACT</name>
<gene>
    <name evidence="1" type="ORF">EV194_101501</name>
</gene>
<evidence type="ECO:0000313" key="2">
    <source>
        <dbReference type="Proteomes" id="UP000295221"/>
    </source>
</evidence>
<sequence>MGELSDIKKSPGGAFFFHLDFLADSMGKAFYDFRMQTYTKINKNKQYSH</sequence>